<dbReference type="Pfam" id="PF08874">
    <property type="entry name" value="DUF1835"/>
    <property type="match status" value="1"/>
</dbReference>
<sequence>MSMKDMLAIKKAVDHLRDEDVRSYLRLILMNIKMQKEQGKSPEAYAADFIELYDDLMGQQDKRILWDPVPSCTHVHIVCGDSFAGSMKMALKGLGWSETHKLIILRENYAIGPLYALDTPEGREARSEWFRDNITDAYEEYTEFEEEYDELLRKLEQIPGQAKIVIWTSSNAYEQAGMRHALYLLRGKRNAVAVYDACAICEKLFNRPDAFIIYRYSGEIPSDKLQEALMRLDENHKLGDEEMTCLIQDWQAICEQAGVLRIWQDDAVVEVPADYYDRYLLEKLDKLKPPAGDNGFLKSARIIGEAIGYCDQYVDDSYFEYRLRELIYAGVLEIKGVPAGMRYYSVRRKRKL</sequence>
<dbReference type="EMBL" id="JBHILM010000049">
    <property type="protein sequence ID" value="MFB5684825.1"/>
    <property type="molecule type" value="Genomic_DNA"/>
</dbReference>
<evidence type="ECO:0000313" key="4">
    <source>
        <dbReference type="Proteomes" id="UP001580407"/>
    </source>
</evidence>
<proteinExistence type="predicted"/>
<dbReference type="Pfam" id="PF12395">
    <property type="entry name" value="DUF3658"/>
    <property type="match status" value="1"/>
</dbReference>
<name>A0ABV5BGT8_9BACL</name>
<reference evidence="3 4" key="1">
    <citation type="submission" date="2024-09" db="EMBL/GenBank/DDBJ databases">
        <authorList>
            <person name="Ruan L."/>
        </authorList>
    </citation>
    <scope>NUCLEOTIDE SEQUENCE [LARGE SCALE GENOMIC DNA]</scope>
    <source>
        <strain evidence="3 4">D33</strain>
    </source>
</reference>
<accession>A0ABV5BGT8</accession>
<dbReference type="InterPro" id="IPR014973">
    <property type="entry name" value="DUF1835"/>
</dbReference>
<feature type="domain" description="DUF1835" evidence="1">
    <location>
        <begin position="75"/>
        <end position="193"/>
    </location>
</feature>
<dbReference type="RefSeq" id="WP_375528491.1">
    <property type="nucleotide sequence ID" value="NZ_JBHILM010000049.1"/>
</dbReference>
<evidence type="ECO:0000313" key="3">
    <source>
        <dbReference type="EMBL" id="MFB5684825.1"/>
    </source>
</evidence>
<dbReference type="InterPro" id="IPR022123">
    <property type="entry name" value="DUF3658"/>
</dbReference>
<evidence type="ECO:0000259" key="2">
    <source>
        <dbReference type="Pfam" id="PF12395"/>
    </source>
</evidence>
<organism evidence="3 4">
    <name type="scientific">Paenibacillus terreus</name>
    <dbReference type="NCBI Taxonomy" id="1387834"/>
    <lineage>
        <taxon>Bacteria</taxon>
        <taxon>Bacillati</taxon>
        <taxon>Bacillota</taxon>
        <taxon>Bacilli</taxon>
        <taxon>Bacillales</taxon>
        <taxon>Paenibacillaceae</taxon>
        <taxon>Paenibacillus</taxon>
    </lineage>
</organism>
<protein>
    <submittedName>
        <fullName evidence="3">DUF1835 domain-containing protein</fullName>
    </submittedName>
</protein>
<gene>
    <name evidence="3" type="ORF">ACE3NQ_28350</name>
</gene>
<feature type="domain" description="DUF3658" evidence="2">
    <location>
        <begin position="232"/>
        <end position="344"/>
    </location>
</feature>
<evidence type="ECO:0000259" key="1">
    <source>
        <dbReference type="Pfam" id="PF08874"/>
    </source>
</evidence>
<keyword evidence="4" id="KW-1185">Reference proteome</keyword>
<dbReference type="Proteomes" id="UP001580407">
    <property type="component" value="Unassembled WGS sequence"/>
</dbReference>
<comment type="caution">
    <text evidence="3">The sequence shown here is derived from an EMBL/GenBank/DDBJ whole genome shotgun (WGS) entry which is preliminary data.</text>
</comment>